<keyword evidence="5" id="KW-1185">Reference proteome</keyword>
<protein>
    <submittedName>
        <fullName evidence="4">Gfo/Idh/MocA family oxidoreductase</fullName>
    </submittedName>
</protein>
<dbReference type="PANTHER" id="PTHR43818">
    <property type="entry name" value="BCDNA.GH03377"/>
    <property type="match status" value="1"/>
</dbReference>
<accession>A0A9X3F2L6</accession>
<gene>
    <name evidence="4" type="ORF">OU798_03600</name>
</gene>
<dbReference type="Proteomes" id="UP001145087">
    <property type="component" value="Unassembled WGS sequence"/>
</dbReference>
<dbReference type="GO" id="GO:0016491">
    <property type="term" value="F:oxidoreductase activity"/>
    <property type="evidence" value="ECO:0007669"/>
    <property type="project" value="UniProtKB-KW"/>
</dbReference>
<evidence type="ECO:0000313" key="5">
    <source>
        <dbReference type="Proteomes" id="UP001145087"/>
    </source>
</evidence>
<sequence length="327" mass="36781">MKTRRQFINTMGKGVAASTFALSSAGAFAGQLVSTEKKNIVIGIIGAENSHATAFGKMFNVKKQFPGVEVRYIWGETDEFAKKTMKNGQIPNQVKDPKDMLGKIDALIVDHRHPKYHLEAAVPFIKAGIPTFIDKPFCYRLEEGKKFLRLAREYGTPVTSYSSIAHTAETEDIKKQIAEMGEIKNVVRYGPGEFESKYGNVFFYGVHTVQPLMYMFGDDINKVKVTRNGIKGSAALVFKNGLFATIVFNQDHYGWQTFAETKNGITELKSRITEEEPKKNNVDMVEMFRTGKEPRSYESILKCVAVLEALEKSYVSEDWVKVENVSL</sequence>
<dbReference type="Gene3D" id="3.40.50.720">
    <property type="entry name" value="NAD(P)-binding Rossmann-like Domain"/>
    <property type="match status" value="1"/>
</dbReference>
<dbReference type="EMBL" id="JAPOHD010000007">
    <property type="protein sequence ID" value="MCY1719409.1"/>
    <property type="molecule type" value="Genomic_DNA"/>
</dbReference>
<organism evidence="4 5">
    <name type="scientific">Draconibacterium aestuarii</name>
    <dbReference type="NCBI Taxonomy" id="2998507"/>
    <lineage>
        <taxon>Bacteria</taxon>
        <taxon>Pseudomonadati</taxon>
        <taxon>Bacteroidota</taxon>
        <taxon>Bacteroidia</taxon>
        <taxon>Marinilabiliales</taxon>
        <taxon>Prolixibacteraceae</taxon>
        <taxon>Draconibacterium</taxon>
    </lineage>
</organism>
<keyword evidence="2" id="KW-0732">Signal</keyword>
<evidence type="ECO:0000256" key="1">
    <source>
        <dbReference type="ARBA" id="ARBA00023002"/>
    </source>
</evidence>
<dbReference type="InterPro" id="IPR000683">
    <property type="entry name" value="Gfo/Idh/MocA-like_OxRdtase_N"/>
</dbReference>
<name>A0A9X3F2L6_9BACT</name>
<dbReference type="GO" id="GO:0000166">
    <property type="term" value="F:nucleotide binding"/>
    <property type="evidence" value="ECO:0007669"/>
    <property type="project" value="InterPro"/>
</dbReference>
<dbReference type="InterPro" id="IPR036291">
    <property type="entry name" value="NAD(P)-bd_dom_sf"/>
</dbReference>
<dbReference type="Pfam" id="PF01408">
    <property type="entry name" value="GFO_IDH_MocA"/>
    <property type="match status" value="1"/>
</dbReference>
<comment type="caution">
    <text evidence="4">The sequence shown here is derived from an EMBL/GenBank/DDBJ whole genome shotgun (WGS) entry which is preliminary data.</text>
</comment>
<dbReference type="RefSeq" id="WP_343331746.1">
    <property type="nucleotide sequence ID" value="NZ_JAPOHD010000007.1"/>
</dbReference>
<evidence type="ECO:0000256" key="2">
    <source>
        <dbReference type="SAM" id="SignalP"/>
    </source>
</evidence>
<evidence type="ECO:0000313" key="4">
    <source>
        <dbReference type="EMBL" id="MCY1719409.1"/>
    </source>
</evidence>
<evidence type="ECO:0000259" key="3">
    <source>
        <dbReference type="Pfam" id="PF01408"/>
    </source>
</evidence>
<dbReference type="AlphaFoldDB" id="A0A9X3F2L6"/>
<keyword evidence="1" id="KW-0560">Oxidoreductase</keyword>
<feature type="domain" description="Gfo/Idh/MocA-like oxidoreductase N-terminal" evidence="3">
    <location>
        <begin position="42"/>
        <end position="159"/>
    </location>
</feature>
<dbReference type="PROSITE" id="PS51318">
    <property type="entry name" value="TAT"/>
    <property type="match status" value="1"/>
</dbReference>
<feature type="chain" id="PRO_5040868583" evidence="2">
    <location>
        <begin position="30"/>
        <end position="327"/>
    </location>
</feature>
<feature type="signal peptide" evidence="2">
    <location>
        <begin position="1"/>
        <end position="29"/>
    </location>
</feature>
<dbReference type="PANTHER" id="PTHR43818:SF11">
    <property type="entry name" value="BCDNA.GH03377"/>
    <property type="match status" value="1"/>
</dbReference>
<dbReference type="InterPro" id="IPR050463">
    <property type="entry name" value="Gfo/Idh/MocA_oxidrdct_glycsds"/>
</dbReference>
<reference evidence="4" key="1">
    <citation type="submission" date="2022-11" db="EMBL/GenBank/DDBJ databases">
        <title>Marilongibacter aestuarii gen. nov., sp. nov., isolated from tidal flat sediment.</title>
        <authorList>
            <person name="Jiayan W."/>
        </authorList>
    </citation>
    <scope>NUCLEOTIDE SEQUENCE</scope>
    <source>
        <strain evidence="4">Z1-6</strain>
    </source>
</reference>
<proteinExistence type="predicted"/>
<dbReference type="SUPFAM" id="SSF51735">
    <property type="entry name" value="NAD(P)-binding Rossmann-fold domains"/>
    <property type="match status" value="1"/>
</dbReference>
<dbReference type="InterPro" id="IPR006311">
    <property type="entry name" value="TAT_signal"/>
</dbReference>